<dbReference type="AlphaFoldDB" id="A0A2M6VZY5"/>
<organism evidence="2 3">
    <name type="scientific">Candidatus Magasanikbacteria bacterium CG10_big_fil_rev_8_21_14_0_10_43_6</name>
    <dbReference type="NCBI Taxonomy" id="1974650"/>
    <lineage>
        <taxon>Bacteria</taxon>
        <taxon>Candidatus Magasanikiibacteriota</taxon>
    </lineage>
</organism>
<protein>
    <submittedName>
        <fullName evidence="2">Uncharacterized protein</fullName>
    </submittedName>
</protein>
<evidence type="ECO:0000313" key="2">
    <source>
        <dbReference type="EMBL" id="PIT86109.1"/>
    </source>
</evidence>
<keyword evidence="1" id="KW-1133">Transmembrane helix</keyword>
<sequence>MSNKYCEYMWVLVLQRIALDFFLDIVYFPVWWYTAGAKQIFLKCGRAIQQTNRQMAPGLWLKNLFVPMFGQTDWQGRLMSVFMRFVNVIGRSIGLFVWSIFILLLFFLWLLFPLVVSLMFFSALFA</sequence>
<reference evidence="3" key="1">
    <citation type="submission" date="2017-09" db="EMBL/GenBank/DDBJ databases">
        <title>Depth-based differentiation of microbial function through sediment-hosted aquifers and enrichment of novel symbionts in the deep terrestrial subsurface.</title>
        <authorList>
            <person name="Probst A.J."/>
            <person name="Ladd B."/>
            <person name="Jarett J.K."/>
            <person name="Geller-Mcgrath D.E."/>
            <person name="Sieber C.M.K."/>
            <person name="Emerson J.B."/>
            <person name="Anantharaman K."/>
            <person name="Thomas B.C."/>
            <person name="Malmstrom R."/>
            <person name="Stieglmeier M."/>
            <person name="Klingl A."/>
            <person name="Woyke T."/>
            <person name="Ryan C.M."/>
            <person name="Banfield J.F."/>
        </authorList>
    </citation>
    <scope>NUCLEOTIDE SEQUENCE [LARGE SCALE GENOMIC DNA]</scope>
</reference>
<keyword evidence="1" id="KW-0812">Transmembrane</keyword>
<gene>
    <name evidence="2" type="ORF">COU33_05000</name>
</gene>
<dbReference type="Proteomes" id="UP000229362">
    <property type="component" value="Unassembled WGS sequence"/>
</dbReference>
<evidence type="ECO:0000256" key="1">
    <source>
        <dbReference type="SAM" id="Phobius"/>
    </source>
</evidence>
<feature type="transmembrane region" description="Helical" evidence="1">
    <location>
        <begin position="93"/>
        <end position="125"/>
    </location>
</feature>
<dbReference type="EMBL" id="PFBZ01000213">
    <property type="protein sequence ID" value="PIT86109.1"/>
    <property type="molecule type" value="Genomic_DNA"/>
</dbReference>
<proteinExistence type="predicted"/>
<keyword evidence="1" id="KW-0472">Membrane</keyword>
<name>A0A2M6VZY5_9BACT</name>
<comment type="caution">
    <text evidence="2">The sequence shown here is derived from an EMBL/GenBank/DDBJ whole genome shotgun (WGS) entry which is preliminary data.</text>
</comment>
<evidence type="ECO:0000313" key="3">
    <source>
        <dbReference type="Proteomes" id="UP000229362"/>
    </source>
</evidence>
<accession>A0A2M6VZY5</accession>